<keyword evidence="3 7" id="KW-0812">Transmembrane</keyword>
<protein>
    <submittedName>
        <fullName evidence="9">Blue pigment (Indigoidine) exporter</fullName>
    </submittedName>
</protein>
<evidence type="ECO:0000256" key="1">
    <source>
        <dbReference type="ARBA" id="ARBA00004141"/>
    </source>
</evidence>
<feature type="region of interest" description="Disordered" evidence="6">
    <location>
        <begin position="303"/>
        <end position="336"/>
    </location>
</feature>
<feature type="transmembrane region" description="Helical" evidence="7">
    <location>
        <begin position="225"/>
        <end position="246"/>
    </location>
</feature>
<dbReference type="Proteomes" id="UP000266906">
    <property type="component" value="Unassembled WGS sequence"/>
</dbReference>
<sequence length="336" mass="33297">MEAILRWGLPTALAPVAWGANYYVTHRYLPAGAPLWGAALRALPAGLLLLAAARRLPRGAWWWRSAVLGALNTAAFFVLVYLASQWLPAGTAAMVMALSPLALMLCAWLLVGERPLPAQLAGGAVGVGGVVLMLAGDPGPAGDTGGTVGASGASGADGLPGLLASLGALLASSVGYVLAKRWAAPADGGGTPGVLASTAWQLTLGGLLLLPVATLAEGAPPALDGGALAAFGYTSLVATALAFLVWFTGLRRLPAATVGLIGLLNPVTGVLLGTALDGEPLGPARLGGMALVAVGVLLGRPRPGGASPRARAGRTGLPPARRAAAAAQGCEPPPEA</sequence>
<feature type="transmembrane region" description="Helical" evidence="7">
    <location>
        <begin position="89"/>
        <end position="111"/>
    </location>
</feature>
<gene>
    <name evidence="9" type="ORF">EDD38_4974</name>
</gene>
<evidence type="ECO:0000256" key="6">
    <source>
        <dbReference type="SAM" id="MobiDB-lite"/>
    </source>
</evidence>
<feature type="domain" description="EamA" evidence="8">
    <location>
        <begin position="12"/>
        <end position="134"/>
    </location>
</feature>
<dbReference type="InterPro" id="IPR050638">
    <property type="entry name" value="AA-Vitamin_Transporters"/>
</dbReference>
<dbReference type="SUPFAM" id="SSF103481">
    <property type="entry name" value="Multidrug resistance efflux transporter EmrE"/>
    <property type="match status" value="2"/>
</dbReference>
<evidence type="ECO:0000259" key="8">
    <source>
        <dbReference type="Pfam" id="PF00892"/>
    </source>
</evidence>
<dbReference type="AlphaFoldDB" id="A0A3N4S7V2"/>
<dbReference type="PANTHER" id="PTHR32322">
    <property type="entry name" value="INNER MEMBRANE TRANSPORTER"/>
    <property type="match status" value="1"/>
</dbReference>
<accession>A0A3N4S7V2</accession>
<keyword evidence="5 7" id="KW-0472">Membrane</keyword>
<feature type="transmembrane region" description="Helical" evidence="7">
    <location>
        <begin position="35"/>
        <end position="53"/>
    </location>
</feature>
<organism evidence="9 10">
    <name type="scientific">Kitasatospora cineracea</name>
    <dbReference type="NCBI Taxonomy" id="88074"/>
    <lineage>
        <taxon>Bacteria</taxon>
        <taxon>Bacillati</taxon>
        <taxon>Actinomycetota</taxon>
        <taxon>Actinomycetes</taxon>
        <taxon>Kitasatosporales</taxon>
        <taxon>Streptomycetaceae</taxon>
        <taxon>Kitasatospora</taxon>
    </lineage>
</organism>
<feature type="transmembrane region" description="Helical" evidence="7">
    <location>
        <begin position="282"/>
        <end position="299"/>
    </location>
</feature>
<proteinExistence type="inferred from homology"/>
<feature type="domain" description="EamA" evidence="8">
    <location>
        <begin position="160"/>
        <end position="298"/>
    </location>
</feature>
<feature type="compositionally biased region" description="Low complexity" evidence="6">
    <location>
        <begin position="303"/>
        <end position="330"/>
    </location>
</feature>
<feature type="transmembrane region" description="Helical" evidence="7">
    <location>
        <begin position="191"/>
        <end position="213"/>
    </location>
</feature>
<dbReference type="EMBL" id="RKQG01000001">
    <property type="protein sequence ID" value="RPE36597.1"/>
    <property type="molecule type" value="Genomic_DNA"/>
</dbReference>
<evidence type="ECO:0000256" key="2">
    <source>
        <dbReference type="ARBA" id="ARBA00007362"/>
    </source>
</evidence>
<evidence type="ECO:0000256" key="5">
    <source>
        <dbReference type="ARBA" id="ARBA00023136"/>
    </source>
</evidence>
<evidence type="ECO:0000313" key="10">
    <source>
        <dbReference type="Proteomes" id="UP000266906"/>
    </source>
</evidence>
<keyword evidence="10" id="KW-1185">Reference proteome</keyword>
<dbReference type="RefSeq" id="WP_123819560.1">
    <property type="nucleotide sequence ID" value="NZ_RKQG01000001.1"/>
</dbReference>
<evidence type="ECO:0000313" key="9">
    <source>
        <dbReference type="EMBL" id="RPE36597.1"/>
    </source>
</evidence>
<comment type="caution">
    <text evidence="9">The sequence shown here is derived from an EMBL/GenBank/DDBJ whole genome shotgun (WGS) entry which is preliminary data.</text>
</comment>
<dbReference type="Gene3D" id="1.10.3730.20">
    <property type="match status" value="2"/>
</dbReference>
<dbReference type="Pfam" id="PF00892">
    <property type="entry name" value="EamA"/>
    <property type="match status" value="2"/>
</dbReference>
<evidence type="ECO:0000256" key="3">
    <source>
        <dbReference type="ARBA" id="ARBA00022692"/>
    </source>
</evidence>
<dbReference type="InterPro" id="IPR000620">
    <property type="entry name" value="EamA_dom"/>
</dbReference>
<feature type="transmembrane region" description="Helical" evidence="7">
    <location>
        <begin position="65"/>
        <end position="83"/>
    </location>
</feature>
<feature type="transmembrane region" description="Helical" evidence="7">
    <location>
        <begin position="159"/>
        <end position="179"/>
    </location>
</feature>
<feature type="transmembrane region" description="Helical" evidence="7">
    <location>
        <begin position="118"/>
        <end position="136"/>
    </location>
</feature>
<name>A0A3N4S7V2_9ACTN</name>
<reference evidence="9 10" key="1">
    <citation type="submission" date="2018-11" db="EMBL/GenBank/DDBJ databases">
        <title>Sequencing the genomes of 1000 actinobacteria strains.</title>
        <authorList>
            <person name="Klenk H.-P."/>
        </authorList>
    </citation>
    <scope>NUCLEOTIDE SEQUENCE [LARGE SCALE GENOMIC DNA]</scope>
    <source>
        <strain evidence="9 10">DSM 44781</strain>
    </source>
</reference>
<dbReference type="GO" id="GO:0016020">
    <property type="term" value="C:membrane"/>
    <property type="evidence" value="ECO:0007669"/>
    <property type="project" value="UniProtKB-SubCell"/>
</dbReference>
<feature type="transmembrane region" description="Helical" evidence="7">
    <location>
        <begin position="253"/>
        <end position="276"/>
    </location>
</feature>
<evidence type="ECO:0000256" key="7">
    <source>
        <dbReference type="SAM" id="Phobius"/>
    </source>
</evidence>
<dbReference type="PANTHER" id="PTHR32322:SF2">
    <property type="entry name" value="EAMA DOMAIN-CONTAINING PROTEIN"/>
    <property type="match status" value="1"/>
</dbReference>
<evidence type="ECO:0000256" key="4">
    <source>
        <dbReference type="ARBA" id="ARBA00022989"/>
    </source>
</evidence>
<keyword evidence="4 7" id="KW-1133">Transmembrane helix</keyword>
<comment type="subcellular location">
    <subcellularLocation>
        <location evidence="1">Membrane</location>
        <topology evidence="1">Multi-pass membrane protein</topology>
    </subcellularLocation>
</comment>
<comment type="similarity">
    <text evidence="2">Belongs to the EamA transporter family.</text>
</comment>
<dbReference type="InterPro" id="IPR037185">
    <property type="entry name" value="EmrE-like"/>
</dbReference>